<dbReference type="Gene3D" id="1.20.5.170">
    <property type="match status" value="1"/>
</dbReference>
<reference evidence="5 6" key="1">
    <citation type="submission" date="2019-09" db="EMBL/GenBank/DDBJ databases">
        <authorList>
            <person name="Brejova B."/>
        </authorList>
    </citation>
    <scope>NUCLEOTIDE SEQUENCE [LARGE SCALE GENOMIC DNA]</scope>
</reference>
<evidence type="ECO:0000256" key="1">
    <source>
        <dbReference type="ARBA" id="ARBA00008060"/>
    </source>
</evidence>
<dbReference type="InterPro" id="IPR010760">
    <property type="entry name" value="DNA-repair_Swi5"/>
</dbReference>
<gene>
    <name evidence="5" type="ORF">SAPINGB_P004942</name>
</gene>
<dbReference type="EMBL" id="CABVLU010000004">
    <property type="protein sequence ID" value="VVT56298.1"/>
    <property type="molecule type" value="Genomic_DNA"/>
</dbReference>
<dbReference type="PANTHER" id="PTHR28529:SF2">
    <property type="entry name" value="DNA REPAIR PROTEIN SWI5 HOMOLOG"/>
    <property type="match status" value="1"/>
</dbReference>
<dbReference type="Proteomes" id="UP000398389">
    <property type="component" value="Unassembled WGS sequence"/>
</dbReference>
<name>A0A5E8C3E9_9ASCO</name>
<comment type="similarity">
    <text evidence="1">Belongs to the SWI5/SAE3 family.</text>
</comment>
<accession>A0A5E8C3E9</accession>
<dbReference type="GO" id="GO:0010772">
    <property type="term" value="P:meiotic DNA recombinase assembly involved in reciprocal meiotic recombination"/>
    <property type="evidence" value="ECO:0007669"/>
    <property type="project" value="TreeGrafter"/>
</dbReference>
<evidence type="ECO:0000313" key="5">
    <source>
        <dbReference type="EMBL" id="VVT56298.1"/>
    </source>
</evidence>
<keyword evidence="2" id="KW-0227">DNA damage</keyword>
<keyword evidence="6" id="KW-1185">Reference proteome</keyword>
<keyword evidence="3" id="KW-0234">DNA repair</keyword>
<dbReference type="OrthoDB" id="255837at2759"/>
<dbReference type="PANTHER" id="PTHR28529">
    <property type="entry name" value="DNA REPAIR PROTEIN SWI5 HOMOLOG"/>
    <property type="match status" value="1"/>
</dbReference>
<evidence type="ECO:0000313" key="6">
    <source>
        <dbReference type="Proteomes" id="UP000398389"/>
    </source>
</evidence>
<sequence length="96" mass="10890">MYRRNFAKAAEPLTAEQLEKQIEEKTALLKGLQDEYADITKDLTEDPKKIVDRHIAALKKYNEIKDVALGFASKIADQKRQTIAEVLQEMGANVTQ</sequence>
<dbReference type="GO" id="GO:0034974">
    <property type="term" value="C:Swi5-Swi2 complex"/>
    <property type="evidence" value="ECO:0007669"/>
    <property type="project" value="TreeGrafter"/>
</dbReference>
<evidence type="ECO:0000256" key="2">
    <source>
        <dbReference type="ARBA" id="ARBA00022763"/>
    </source>
</evidence>
<dbReference type="RefSeq" id="XP_031855548.1">
    <property type="nucleotide sequence ID" value="XM_031999657.1"/>
</dbReference>
<keyword evidence="4" id="KW-0175">Coiled coil</keyword>
<organism evidence="5 6">
    <name type="scientific">Magnusiomyces paraingens</name>
    <dbReference type="NCBI Taxonomy" id="2606893"/>
    <lineage>
        <taxon>Eukaryota</taxon>
        <taxon>Fungi</taxon>
        <taxon>Dikarya</taxon>
        <taxon>Ascomycota</taxon>
        <taxon>Saccharomycotina</taxon>
        <taxon>Dipodascomycetes</taxon>
        <taxon>Dipodascales</taxon>
        <taxon>Dipodascaceae</taxon>
        <taxon>Magnusiomyces</taxon>
    </lineage>
</organism>
<evidence type="ECO:0000256" key="3">
    <source>
        <dbReference type="ARBA" id="ARBA00023204"/>
    </source>
</evidence>
<proteinExistence type="inferred from homology"/>
<dbReference type="Pfam" id="PF07061">
    <property type="entry name" value="Swi5"/>
    <property type="match status" value="1"/>
</dbReference>
<protein>
    <submittedName>
        <fullName evidence="5">Uncharacterized protein</fullName>
    </submittedName>
</protein>
<dbReference type="GO" id="GO:0032798">
    <property type="term" value="C:Swi5-Sfr1 complex"/>
    <property type="evidence" value="ECO:0007669"/>
    <property type="project" value="TreeGrafter"/>
</dbReference>
<dbReference type="GO" id="GO:0000709">
    <property type="term" value="P:meiotic joint molecule formation"/>
    <property type="evidence" value="ECO:0007669"/>
    <property type="project" value="TreeGrafter"/>
</dbReference>
<evidence type="ECO:0000256" key="4">
    <source>
        <dbReference type="SAM" id="Coils"/>
    </source>
</evidence>
<dbReference type="AlphaFoldDB" id="A0A5E8C3E9"/>
<feature type="coiled-coil region" evidence="4">
    <location>
        <begin position="15"/>
        <end position="42"/>
    </location>
</feature>
<dbReference type="GeneID" id="43583757"/>